<feature type="transmembrane region" description="Helical" evidence="1">
    <location>
        <begin position="327"/>
        <end position="347"/>
    </location>
</feature>
<dbReference type="InterPro" id="IPR000731">
    <property type="entry name" value="SSD"/>
</dbReference>
<evidence type="ECO:0000256" key="1">
    <source>
        <dbReference type="SAM" id="Phobius"/>
    </source>
</evidence>
<feature type="transmembrane region" description="Helical" evidence="1">
    <location>
        <begin position="452"/>
        <end position="475"/>
    </location>
</feature>
<dbReference type="PANTHER" id="PTHR32063:SF33">
    <property type="entry name" value="RND SUPERFAMILY EFFLUX PUMP PERMEASE COMPONENT"/>
    <property type="match status" value="1"/>
</dbReference>
<keyword evidence="1" id="KW-0472">Membrane</keyword>
<dbReference type="Gene3D" id="3.30.70.1320">
    <property type="entry name" value="Multidrug efflux transporter AcrB pore domain like"/>
    <property type="match status" value="1"/>
</dbReference>
<feature type="transmembrane region" description="Helical" evidence="1">
    <location>
        <begin position="424"/>
        <end position="445"/>
    </location>
</feature>
<keyword evidence="1" id="KW-1133">Transmembrane helix</keyword>
<feature type="domain" description="SSD" evidence="2">
    <location>
        <begin position="362"/>
        <end position="481"/>
    </location>
</feature>
<dbReference type="Pfam" id="PF00873">
    <property type="entry name" value="ACR_tran"/>
    <property type="match status" value="1"/>
</dbReference>
<feature type="transmembrane region" description="Helical" evidence="1">
    <location>
        <begin position="382"/>
        <end position="404"/>
    </location>
</feature>
<feature type="transmembrane region" description="Helical" evidence="1">
    <location>
        <begin position="922"/>
        <end position="941"/>
    </location>
</feature>
<proteinExistence type="predicted"/>
<evidence type="ECO:0000313" key="4">
    <source>
        <dbReference type="Proteomes" id="UP000292544"/>
    </source>
</evidence>
<dbReference type="Proteomes" id="UP000292544">
    <property type="component" value="Unassembled WGS sequence"/>
</dbReference>
<dbReference type="PRINTS" id="PR00702">
    <property type="entry name" value="ACRIFLAVINRP"/>
</dbReference>
<accession>A0ABY1WST1</accession>
<dbReference type="SUPFAM" id="SSF82714">
    <property type="entry name" value="Multidrug efflux transporter AcrB TolC docking domain, DN and DC subdomains"/>
    <property type="match status" value="1"/>
</dbReference>
<dbReference type="SUPFAM" id="SSF82866">
    <property type="entry name" value="Multidrug efflux transporter AcrB transmembrane domain"/>
    <property type="match status" value="2"/>
</dbReference>
<feature type="transmembrane region" description="Helical" evidence="1">
    <location>
        <begin position="523"/>
        <end position="545"/>
    </location>
</feature>
<keyword evidence="4" id="KW-1185">Reference proteome</keyword>
<reference evidence="4" key="1">
    <citation type="submission" date="2019-02" db="EMBL/GenBank/DDBJ databases">
        <title>Draft genome sequence of Muricauda sp. 176CP4-71.</title>
        <authorList>
            <person name="Park J.-S."/>
        </authorList>
    </citation>
    <scope>NUCLEOTIDE SEQUENCE [LARGE SCALE GENOMIC DNA]</scope>
    <source>
        <strain evidence="4">176GS2-150</strain>
    </source>
</reference>
<evidence type="ECO:0000259" key="2">
    <source>
        <dbReference type="PROSITE" id="PS50156"/>
    </source>
</evidence>
<dbReference type="RefSeq" id="WP_130565359.1">
    <property type="nucleotide sequence ID" value="NZ_SHLY01000001.1"/>
</dbReference>
<dbReference type="Gene3D" id="3.30.70.1440">
    <property type="entry name" value="Multidrug efflux transporter AcrB pore domain"/>
    <property type="match status" value="1"/>
</dbReference>
<feature type="transmembrane region" description="Helical" evidence="1">
    <location>
        <begin position="353"/>
        <end position="375"/>
    </location>
</feature>
<evidence type="ECO:0000313" key="3">
    <source>
        <dbReference type="EMBL" id="TAA47803.1"/>
    </source>
</evidence>
<organism evidence="3 4">
    <name type="scientific">Corallincola spongiicola</name>
    <dbReference type="NCBI Taxonomy" id="2520508"/>
    <lineage>
        <taxon>Bacteria</taxon>
        <taxon>Pseudomonadati</taxon>
        <taxon>Pseudomonadota</taxon>
        <taxon>Gammaproteobacteria</taxon>
        <taxon>Alteromonadales</taxon>
        <taxon>Psychromonadaceae</taxon>
        <taxon>Corallincola</taxon>
    </lineage>
</organism>
<dbReference type="Gene3D" id="3.30.2090.10">
    <property type="entry name" value="Multidrug efflux transporter AcrB TolC docking domain, DN and DC subdomains"/>
    <property type="match status" value="2"/>
</dbReference>
<dbReference type="Gene3D" id="1.20.1640.10">
    <property type="entry name" value="Multidrug efflux transporter AcrB transmembrane domain"/>
    <property type="match status" value="2"/>
</dbReference>
<comment type="caution">
    <text evidence="3">The sequence shown here is derived from an EMBL/GenBank/DDBJ whole genome shotgun (WGS) entry which is preliminary data.</text>
</comment>
<name>A0ABY1WST1_9GAMM</name>
<dbReference type="Gene3D" id="3.30.70.1430">
    <property type="entry name" value="Multidrug efflux transporter AcrB pore domain"/>
    <property type="match status" value="2"/>
</dbReference>
<keyword evidence="1" id="KW-0812">Transmembrane</keyword>
<feature type="transmembrane region" description="Helical" evidence="1">
    <location>
        <begin position="993"/>
        <end position="1016"/>
    </location>
</feature>
<dbReference type="InterPro" id="IPR027463">
    <property type="entry name" value="AcrB_DN_DC_subdom"/>
</dbReference>
<dbReference type="EMBL" id="SHLY01000001">
    <property type="protein sequence ID" value="TAA47803.1"/>
    <property type="molecule type" value="Genomic_DNA"/>
</dbReference>
<sequence>MINYFTRHPTAANLLMLSMILVGLMVIPTIKRETFPEFESDFVQAQIVQPGAAPQDAEENLCQRMEDAVDGLSDIEEVRCEAVEGMATLTLKLNSGTDISRMLLDVQTQINAVKDFPDEAEPPVVTELSRTKPVMDVALVADLPASELKAYAEQLKRRIKLEAGVKLVTINGFSDHQILVELSLTDIRRLGLSVGDIADKLRRQNVRLPSGTIETHDKNLLIRFDEQKVTPAALAETVISSNTDGGIVRLGDVAVLTDRFELDEEHVLFDGKPAAILSISKNKEEDVLKVKEDLLRLLDEIRPNLPAGVTLQTTNDMSSLVSDRLSMMIKNGLQGVFLVFLTMWLFFSLRYSFWVAMGLPVAFLAAVAMMPLFGLSINVMTLVAFLMAIGIMMDDAIVIAESIASHVERGMERSEAIVAGVKKVAPGVLSSFLTTVFIFSSLLFLDGQMGNVLKVVPLTLLLILTISLLEAFLILPNHLSHALSKNSDGDAPRGIRAWFHQHFEAFRNNQLVNAVEWVVKWRYGFLGAIIALFLLSLSLVAGGAVKFIGFPELDGDIVEARVVLPPGATLMETKTVVEKIVAAAEKVDERFSAEEVDQSYVQHLTEKFNFNNDAKEKGPHVATVRLDLLSAELRHGSIHEFIRQWREETGELAAPLSMVFKQPEMGPAGRAIEIRIRHDDLYLLKQVSTEVQQYLSNFQGVYGLLDTMRPGKEEILVTLRPGAEVYGIDGQMLASQLRGAYFHQTADEIQVGPENIQIDVKLAKADAAKLSNLLNFPINVGDKQVPLASLAEIAFQRGFVRIERIDGLRTISVLGDVDVSQANTNEVLQLFRNELMPQLLAKHPGLRIEFEGEVKESAKTGSSMGKGFLLGLFGVFAILSLQFKSYLEPVTVMVAIPLALIGVLWGHLLLGYSLSMPSVMGFVSLAGIVVNDSILLVQYIRHHVEEGDSVHEAVVQASRERFRAVFITSMTTAAGMLPLMLETSLQAQVLKPLVISVVFGIFASTVLVLFMVPAFYSVLDDFGKVSFAKKKETP</sequence>
<protein>
    <submittedName>
        <fullName evidence="3">Efflux RND transporter permease subunit</fullName>
    </submittedName>
</protein>
<dbReference type="SUPFAM" id="SSF82693">
    <property type="entry name" value="Multidrug efflux transporter AcrB pore domain, PN1, PN2, PC1 and PC2 subdomains"/>
    <property type="match status" value="2"/>
</dbReference>
<dbReference type="InterPro" id="IPR001036">
    <property type="entry name" value="Acrflvin-R"/>
</dbReference>
<feature type="transmembrane region" description="Helical" evidence="1">
    <location>
        <begin position="12"/>
        <end position="30"/>
    </location>
</feature>
<feature type="transmembrane region" description="Helical" evidence="1">
    <location>
        <begin position="961"/>
        <end position="981"/>
    </location>
</feature>
<dbReference type="PROSITE" id="PS50156">
    <property type="entry name" value="SSD"/>
    <property type="match status" value="1"/>
</dbReference>
<feature type="transmembrane region" description="Helical" evidence="1">
    <location>
        <begin position="889"/>
        <end position="910"/>
    </location>
</feature>
<dbReference type="PANTHER" id="PTHR32063">
    <property type="match status" value="1"/>
</dbReference>
<gene>
    <name evidence="3" type="ORF">EXY25_00705</name>
</gene>